<organism evidence="2 3">
    <name type="scientific">Pleurodeles waltl</name>
    <name type="common">Iberian ribbed newt</name>
    <dbReference type="NCBI Taxonomy" id="8319"/>
    <lineage>
        <taxon>Eukaryota</taxon>
        <taxon>Metazoa</taxon>
        <taxon>Chordata</taxon>
        <taxon>Craniata</taxon>
        <taxon>Vertebrata</taxon>
        <taxon>Euteleostomi</taxon>
        <taxon>Amphibia</taxon>
        <taxon>Batrachia</taxon>
        <taxon>Caudata</taxon>
        <taxon>Salamandroidea</taxon>
        <taxon>Salamandridae</taxon>
        <taxon>Pleurodelinae</taxon>
        <taxon>Pleurodeles</taxon>
    </lineage>
</organism>
<name>A0AAV7KP16_PLEWA</name>
<proteinExistence type="predicted"/>
<dbReference type="EMBL" id="JANPWB010000016">
    <property type="protein sequence ID" value="KAJ1079874.1"/>
    <property type="molecule type" value="Genomic_DNA"/>
</dbReference>
<dbReference type="AlphaFoldDB" id="A0AAV7KP16"/>
<keyword evidence="3" id="KW-1185">Reference proteome</keyword>
<accession>A0AAV7KP16</accession>
<evidence type="ECO:0000313" key="3">
    <source>
        <dbReference type="Proteomes" id="UP001066276"/>
    </source>
</evidence>
<sequence>MSAGDRLRLDALGGDSLALHAPWGDRLAPLSGDEDHHLRLAKPGLSPARLLAADLSGEGLPLQAPWGDRLFLGDCGRALADPLLGDHPLLDELWDDELLLLLLEELLDDEPLLEDDELPLDVLLLLEEEDELREDRLPLLSGVRGFSLRSGESSLSAALGSTPSPAEATLDSSSIGFHENSRREPDPPQAGSQGPATSEGNLHSGGARR</sequence>
<reference evidence="2" key="1">
    <citation type="journal article" date="2022" name="bioRxiv">
        <title>Sequencing and chromosome-scale assembly of the giantPleurodeles waltlgenome.</title>
        <authorList>
            <person name="Brown T."/>
            <person name="Elewa A."/>
            <person name="Iarovenko S."/>
            <person name="Subramanian E."/>
            <person name="Araus A.J."/>
            <person name="Petzold A."/>
            <person name="Susuki M."/>
            <person name="Suzuki K.-i.T."/>
            <person name="Hayashi T."/>
            <person name="Toyoda A."/>
            <person name="Oliveira C."/>
            <person name="Osipova E."/>
            <person name="Leigh N.D."/>
            <person name="Simon A."/>
            <person name="Yun M.H."/>
        </authorList>
    </citation>
    <scope>NUCLEOTIDE SEQUENCE</scope>
    <source>
        <strain evidence="2">20211129_DDA</strain>
        <tissue evidence="2">Liver</tissue>
    </source>
</reference>
<evidence type="ECO:0000313" key="2">
    <source>
        <dbReference type="EMBL" id="KAJ1079874.1"/>
    </source>
</evidence>
<feature type="compositionally biased region" description="Polar residues" evidence="1">
    <location>
        <begin position="190"/>
        <end position="201"/>
    </location>
</feature>
<comment type="caution">
    <text evidence="2">The sequence shown here is derived from an EMBL/GenBank/DDBJ whole genome shotgun (WGS) entry which is preliminary data.</text>
</comment>
<feature type="region of interest" description="Disordered" evidence="1">
    <location>
        <begin position="155"/>
        <end position="209"/>
    </location>
</feature>
<protein>
    <submittedName>
        <fullName evidence="2">Uncharacterized protein</fullName>
    </submittedName>
</protein>
<dbReference type="Proteomes" id="UP001066276">
    <property type="component" value="Chromosome 12"/>
</dbReference>
<evidence type="ECO:0000256" key="1">
    <source>
        <dbReference type="SAM" id="MobiDB-lite"/>
    </source>
</evidence>
<gene>
    <name evidence="2" type="ORF">NDU88_000106</name>
</gene>